<dbReference type="AlphaFoldDB" id="A0A553NDS5"/>
<dbReference type="InterPro" id="IPR039028">
    <property type="entry name" value="BCKD/PDK"/>
</dbReference>
<dbReference type="InterPro" id="IPR036784">
    <property type="entry name" value="AK/P_DHK_N_sf"/>
</dbReference>
<keyword evidence="4 6" id="KW-0067">ATP-binding</keyword>
<dbReference type="Pfam" id="PF10436">
    <property type="entry name" value="BCDHK_Adom3"/>
    <property type="match status" value="1"/>
</dbReference>
<dbReference type="EMBL" id="VCGU01000458">
    <property type="protein sequence ID" value="TRY63606.1"/>
    <property type="molecule type" value="Genomic_DNA"/>
</dbReference>
<reference evidence="8 9" key="1">
    <citation type="journal article" date="2018" name="Nat. Ecol. Evol.">
        <title>Genomic signatures of mitonuclear coevolution across populations of Tigriopus californicus.</title>
        <authorList>
            <person name="Barreto F.S."/>
            <person name="Watson E.T."/>
            <person name="Lima T.G."/>
            <person name="Willett C.S."/>
            <person name="Edmands S."/>
            <person name="Li W."/>
            <person name="Burton R.S."/>
        </authorList>
    </citation>
    <scope>NUCLEOTIDE SEQUENCE [LARGE SCALE GENOMIC DNA]</scope>
    <source>
        <strain evidence="8 9">San Diego</strain>
    </source>
</reference>
<comment type="similarity">
    <text evidence="6">Belongs to the PDK/BCKDK protein kinase family.</text>
</comment>
<evidence type="ECO:0000256" key="4">
    <source>
        <dbReference type="ARBA" id="ARBA00022840"/>
    </source>
</evidence>
<proteinExistence type="inferred from homology"/>
<dbReference type="PANTHER" id="PTHR11947:SF3">
    <property type="entry name" value="[PYRUVATE DEHYDROGENASE (ACETYL-TRANSFERRING)] KINASE, MITOCHONDRIAL"/>
    <property type="match status" value="1"/>
</dbReference>
<evidence type="ECO:0000313" key="8">
    <source>
        <dbReference type="EMBL" id="TRY63606.1"/>
    </source>
</evidence>
<evidence type="ECO:0000256" key="3">
    <source>
        <dbReference type="ARBA" id="ARBA00022777"/>
    </source>
</evidence>
<dbReference type="EC" id="2.7.11.-" evidence="6"/>
<name>A0A553NDS5_TIGCA</name>
<dbReference type="InterPro" id="IPR018955">
    <property type="entry name" value="BCDHK/PDK_N"/>
</dbReference>
<dbReference type="GO" id="GO:0005759">
    <property type="term" value="C:mitochondrial matrix"/>
    <property type="evidence" value="ECO:0007669"/>
    <property type="project" value="UniProtKB-SubCell"/>
</dbReference>
<keyword evidence="9" id="KW-1185">Reference proteome</keyword>
<gene>
    <name evidence="8" type="ORF">TCAL_05603</name>
</gene>
<dbReference type="SUPFAM" id="SSF69012">
    <property type="entry name" value="alpha-ketoacid dehydrogenase kinase, N-terminal domain"/>
    <property type="match status" value="1"/>
</dbReference>
<keyword evidence="6" id="KW-0496">Mitochondrion</keyword>
<evidence type="ECO:0000256" key="5">
    <source>
        <dbReference type="ARBA" id="ARBA00048201"/>
    </source>
</evidence>
<comment type="caution">
    <text evidence="8">The sequence shown here is derived from an EMBL/GenBank/DDBJ whole genome shotgun (WGS) entry which is preliminary data.</text>
</comment>
<evidence type="ECO:0000256" key="1">
    <source>
        <dbReference type="ARBA" id="ARBA00022679"/>
    </source>
</evidence>
<dbReference type="STRING" id="6832.A0A553NDS5"/>
<organism evidence="8 9">
    <name type="scientific">Tigriopus californicus</name>
    <name type="common">Marine copepod</name>
    <dbReference type="NCBI Taxonomy" id="6832"/>
    <lineage>
        <taxon>Eukaryota</taxon>
        <taxon>Metazoa</taxon>
        <taxon>Ecdysozoa</taxon>
        <taxon>Arthropoda</taxon>
        <taxon>Crustacea</taxon>
        <taxon>Multicrustacea</taxon>
        <taxon>Hexanauplia</taxon>
        <taxon>Copepoda</taxon>
        <taxon>Harpacticoida</taxon>
        <taxon>Harpacticidae</taxon>
        <taxon>Tigriopus</taxon>
    </lineage>
</organism>
<dbReference type="OMA" id="TEPTHEN"/>
<accession>A0A553NDS5</accession>
<dbReference type="GO" id="GO:0010906">
    <property type="term" value="P:regulation of glucose metabolic process"/>
    <property type="evidence" value="ECO:0007669"/>
    <property type="project" value="TreeGrafter"/>
</dbReference>
<comment type="catalytic activity">
    <reaction evidence="5">
        <text>L-seryl-[pyruvate dehydrogenase E1 alpha subunit] + ATP = O-phospho-L-seryl-[pyruvate dehydrogenase E1 alpha subunit] + ADP + H(+)</text>
        <dbReference type="Rhea" id="RHEA:23052"/>
        <dbReference type="Rhea" id="RHEA-COMP:13689"/>
        <dbReference type="Rhea" id="RHEA-COMP:13690"/>
        <dbReference type="ChEBI" id="CHEBI:15378"/>
        <dbReference type="ChEBI" id="CHEBI:29999"/>
        <dbReference type="ChEBI" id="CHEBI:30616"/>
        <dbReference type="ChEBI" id="CHEBI:83421"/>
        <dbReference type="ChEBI" id="CHEBI:456216"/>
        <dbReference type="EC" id="2.7.11.2"/>
    </reaction>
</comment>
<dbReference type="Gene3D" id="1.20.140.20">
    <property type="entry name" value="Alpha-ketoacid/pyruvate dehydrogenase kinase, N-terminal domain"/>
    <property type="match status" value="1"/>
</dbReference>
<evidence type="ECO:0000313" key="9">
    <source>
        <dbReference type="Proteomes" id="UP000318571"/>
    </source>
</evidence>
<feature type="domain" description="Branched-chain alpha-ketoacid dehydrogenase kinase/Pyruvate dehydrogenase kinase N-terminal" evidence="7">
    <location>
        <begin position="37"/>
        <end position="204"/>
    </location>
</feature>
<comment type="subcellular location">
    <subcellularLocation>
        <location evidence="6">Mitochondrion matrix</location>
    </subcellularLocation>
</comment>
<evidence type="ECO:0000259" key="7">
    <source>
        <dbReference type="Pfam" id="PF10436"/>
    </source>
</evidence>
<dbReference type="GO" id="GO:0005524">
    <property type="term" value="F:ATP binding"/>
    <property type="evidence" value="ECO:0007669"/>
    <property type="project" value="UniProtKB-UniRule"/>
</dbReference>
<keyword evidence="3 6" id="KW-0418">Kinase</keyword>
<keyword evidence="1 6" id="KW-0808">Transferase</keyword>
<dbReference type="PANTHER" id="PTHR11947">
    <property type="entry name" value="PYRUVATE DEHYDROGENASE KINASE"/>
    <property type="match status" value="1"/>
</dbReference>
<keyword evidence="2 6" id="KW-0547">Nucleotide-binding</keyword>
<evidence type="ECO:0000256" key="6">
    <source>
        <dbReference type="RuleBase" id="RU366032"/>
    </source>
</evidence>
<dbReference type="Proteomes" id="UP000318571">
    <property type="component" value="Chromosome 10"/>
</dbReference>
<sequence>MFARKMRIGPVTRNITKLLDMKSMQKLDELSHFNPSPLSLRQFVEFGKIASEADSFDFLRREVPLRMANVMKEINLLPSVLLQMPSVLLIQEWYARSFMELCAFDGLPGERETLGKFVNNLAEIQRRHVNVVQTLAQGVLELRESHSIDSHTENSIQYFLDRFYMSRISTRMLTNQHLVLFGKEDEKAGAPPPVIQPNRIGVIDTDCKIKGLVEQAFQNAAFLCEEY</sequence>
<evidence type="ECO:0000256" key="2">
    <source>
        <dbReference type="ARBA" id="ARBA00022741"/>
    </source>
</evidence>
<protein>
    <recommendedName>
        <fullName evidence="6">Protein-serine/threonine kinase</fullName>
        <ecNumber evidence="6">2.7.11.-</ecNumber>
    </recommendedName>
</protein>
<dbReference type="GO" id="GO:0004740">
    <property type="term" value="F:pyruvate dehydrogenase (acetyl-transferring) kinase activity"/>
    <property type="evidence" value="ECO:0007669"/>
    <property type="project" value="UniProtKB-EC"/>
</dbReference>